<feature type="chain" id="PRO_5035737443" evidence="1">
    <location>
        <begin position="20"/>
        <end position="64"/>
    </location>
</feature>
<name>A0A8S1WH47_PAROT</name>
<dbReference type="AlphaFoldDB" id="A0A8S1WH47"/>
<dbReference type="EMBL" id="CAJJDP010000084">
    <property type="protein sequence ID" value="CAD8185256.1"/>
    <property type="molecule type" value="Genomic_DNA"/>
</dbReference>
<dbReference type="Proteomes" id="UP000683925">
    <property type="component" value="Unassembled WGS sequence"/>
</dbReference>
<proteinExistence type="predicted"/>
<comment type="caution">
    <text evidence="2">The sequence shown here is derived from an EMBL/GenBank/DDBJ whole genome shotgun (WGS) entry which is preliminary data.</text>
</comment>
<evidence type="ECO:0000256" key="1">
    <source>
        <dbReference type="SAM" id="SignalP"/>
    </source>
</evidence>
<keyword evidence="1" id="KW-0732">Signal</keyword>
<organism evidence="2 3">
    <name type="scientific">Paramecium octaurelia</name>
    <dbReference type="NCBI Taxonomy" id="43137"/>
    <lineage>
        <taxon>Eukaryota</taxon>
        <taxon>Sar</taxon>
        <taxon>Alveolata</taxon>
        <taxon>Ciliophora</taxon>
        <taxon>Intramacronucleata</taxon>
        <taxon>Oligohymenophorea</taxon>
        <taxon>Peniculida</taxon>
        <taxon>Parameciidae</taxon>
        <taxon>Paramecium</taxon>
    </lineage>
</organism>
<sequence>MKKLFIFLEILIGLPQSNPGSSKFTCFGSKVELIQQDFENPQLYNQRTVGESVLISCSVYQTHF</sequence>
<evidence type="ECO:0000313" key="2">
    <source>
        <dbReference type="EMBL" id="CAD8185256.1"/>
    </source>
</evidence>
<gene>
    <name evidence="2" type="ORF">POCTA_138.1.T0850073</name>
</gene>
<protein>
    <submittedName>
        <fullName evidence="2">Uncharacterized protein</fullName>
    </submittedName>
</protein>
<accession>A0A8S1WH47</accession>
<keyword evidence="3" id="KW-1185">Reference proteome</keyword>
<reference evidence="2" key="1">
    <citation type="submission" date="2021-01" db="EMBL/GenBank/DDBJ databases">
        <authorList>
            <consortium name="Genoscope - CEA"/>
            <person name="William W."/>
        </authorList>
    </citation>
    <scope>NUCLEOTIDE SEQUENCE</scope>
</reference>
<evidence type="ECO:0000313" key="3">
    <source>
        <dbReference type="Proteomes" id="UP000683925"/>
    </source>
</evidence>
<feature type="signal peptide" evidence="1">
    <location>
        <begin position="1"/>
        <end position="19"/>
    </location>
</feature>